<evidence type="ECO:0000256" key="1">
    <source>
        <dbReference type="ARBA" id="ARBA00004370"/>
    </source>
</evidence>
<dbReference type="GO" id="GO:0016020">
    <property type="term" value="C:membrane"/>
    <property type="evidence" value="ECO:0007669"/>
    <property type="project" value="UniProtKB-SubCell"/>
</dbReference>
<keyword evidence="4" id="KW-1133">Transmembrane helix</keyword>
<comment type="similarity">
    <text evidence="2">Belongs to the UPF0496 family.</text>
</comment>
<dbReference type="PANTHER" id="PTHR31113">
    <property type="entry name" value="UPF0496 PROTEIN 3-RELATED"/>
    <property type="match status" value="1"/>
</dbReference>
<dbReference type="Proteomes" id="UP001459277">
    <property type="component" value="Unassembled WGS sequence"/>
</dbReference>
<dbReference type="InterPro" id="IPR007749">
    <property type="entry name" value="DUF677"/>
</dbReference>
<organism evidence="6 7">
    <name type="scientific">Lithocarpus litseifolius</name>
    <dbReference type="NCBI Taxonomy" id="425828"/>
    <lineage>
        <taxon>Eukaryota</taxon>
        <taxon>Viridiplantae</taxon>
        <taxon>Streptophyta</taxon>
        <taxon>Embryophyta</taxon>
        <taxon>Tracheophyta</taxon>
        <taxon>Spermatophyta</taxon>
        <taxon>Magnoliopsida</taxon>
        <taxon>eudicotyledons</taxon>
        <taxon>Gunneridae</taxon>
        <taxon>Pentapetalae</taxon>
        <taxon>rosids</taxon>
        <taxon>fabids</taxon>
        <taxon>Fagales</taxon>
        <taxon>Fagaceae</taxon>
        <taxon>Lithocarpus</taxon>
    </lineage>
</organism>
<name>A0AAW2DYS9_9ROSI</name>
<gene>
    <name evidence="6" type="ORF">SO802_001737</name>
</gene>
<comment type="caution">
    <text evidence="6">The sequence shown here is derived from an EMBL/GenBank/DDBJ whole genome shotgun (WGS) entry which is preliminary data.</text>
</comment>
<evidence type="ECO:0000256" key="3">
    <source>
        <dbReference type="ARBA" id="ARBA00022692"/>
    </source>
</evidence>
<dbReference type="PANTHER" id="PTHR31113:SF5">
    <property type="entry name" value="OS04G0405700 PROTEIN"/>
    <property type="match status" value="1"/>
</dbReference>
<accession>A0AAW2DYS9</accession>
<reference evidence="6 7" key="1">
    <citation type="submission" date="2024-01" db="EMBL/GenBank/DDBJ databases">
        <title>A telomere-to-telomere, gap-free genome of sweet tea (Lithocarpus litseifolius).</title>
        <authorList>
            <person name="Zhou J."/>
        </authorList>
    </citation>
    <scope>NUCLEOTIDE SEQUENCE [LARGE SCALE GENOMIC DNA]</scope>
    <source>
        <strain evidence="6">Zhou-2022a</strain>
        <tissue evidence="6">Leaf</tissue>
    </source>
</reference>
<dbReference type="EMBL" id="JAZDWU010000001">
    <property type="protein sequence ID" value="KAL0014668.1"/>
    <property type="molecule type" value="Genomic_DNA"/>
</dbReference>
<proteinExistence type="inferred from homology"/>
<comment type="subcellular location">
    <subcellularLocation>
        <location evidence="1">Membrane</location>
    </subcellularLocation>
</comment>
<keyword evidence="7" id="KW-1185">Reference proteome</keyword>
<evidence type="ECO:0000256" key="2">
    <source>
        <dbReference type="ARBA" id="ARBA00009074"/>
    </source>
</evidence>
<dbReference type="AlphaFoldDB" id="A0AAW2DYS9"/>
<evidence type="ECO:0000313" key="6">
    <source>
        <dbReference type="EMBL" id="KAL0014668.1"/>
    </source>
</evidence>
<keyword evidence="5" id="KW-0472">Membrane</keyword>
<evidence type="ECO:0000256" key="5">
    <source>
        <dbReference type="ARBA" id="ARBA00023136"/>
    </source>
</evidence>
<protein>
    <submittedName>
        <fullName evidence="6">Uncharacterized protein</fullName>
    </submittedName>
</protein>
<keyword evidence="3" id="KW-0812">Transmembrane</keyword>
<evidence type="ECO:0000256" key="4">
    <source>
        <dbReference type="ARBA" id="ARBA00022989"/>
    </source>
</evidence>
<evidence type="ECO:0000313" key="7">
    <source>
        <dbReference type="Proteomes" id="UP001459277"/>
    </source>
</evidence>
<sequence>MRQCYSELKPQLARCLRKPCSRIHLIRHATTRSAFCFICIAGGVDHKEVASATQLAAATKGTYKLDEELATINYLVDRIIDAIDNHKSLIRFGLERGQRKASLTRGDEMPPKIDNHNFQCKLKDLEKRINQCFITINRAKALLLQEIYPHQSCNDDGSRQPWRPRRQLQVASMATATASGGLDGGGLERILDLSLRLGHNGARRSRPSSRSWPQWRSPILATVLAWVC</sequence>